<reference evidence="29" key="1">
    <citation type="submission" date="2025-08" db="UniProtKB">
        <authorList>
            <consortium name="Ensembl"/>
        </authorList>
    </citation>
    <scope>IDENTIFICATION</scope>
</reference>
<dbReference type="GO" id="GO:0031054">
    <property type="term" value="P:pre-miRNA processing"/>
    <property type="evidence" value="ECO:0007669"/>
    <property type="project" value="InterPro"/>
</dbReference>
<dbReference type="SMART" id="SM00358">
    <property type="entry name" value="DSRM"/>
    <property type="match status" value="1"/>
</dbReference>
<dbReference type="Pfam" id="PF00636">
    <property type="entry name" value="Ribonuclease_3"/>
    <property type="match status" value="2"/>
</dbReference>
<dbReference type="Pfam" id="PF03368">
    <property type="entry name" value="Dicer_dimer"/>
    <property type="match status" value="1"/>
</dbReference>
<dbReference type="PROSITE" id="PS51192">
    <property type="entry name" value="HELICASE_ATP_BIND_1"/>
    <property type="match status" value="1"/>
</dbReference>
<feature type="region of interest" description="Disordered" evidence="22">
    <location>
        <begin position="1377"/>
        <end position="1401"/>
    </location>
</feature>
<name>A0A3Q3X813_MOLML</name>
<dbReference type="GO" id="GO:0016441">
    <property type="term" value="P:post-transcriptional gene silencing"/>
    <property type="evidence" value="ECO:0007669"/>
    <property type="project" value="UniProtKB-ARBA"/>
</dbReference>
<comment type="cofactor">
    <cofactor evidence="2">
        <name>Mn(2+)</name>
        <dbReference type="ChEBI" id="CHEBI:29035"/>
    </cofactor>
</comment>
<keyword evidence="17 21" id="KW-0694">RNA-binding</keyword>
<dbReference type="InterPro" id="IPR014720">
    <property type="entry name" value="dsRBD_dom"/>
</dbReference>
<dbReference type="GO" id="GO:0004530">
    <property type="term" value="F:deoxyribonuclease I activity"/>
    <property type="evidence" value="ECO:0007669"/>
    <property type="project" value="TreeGrafter"/>
</dbReference>
<dbReference type="PANTHER" id="PTHR14950:SF37">
    <property type="entry name" value="ENDORIBONUCLEASE DICER"/>
    <property type="match status" value="1"/>
</dbReference>
<evidence type="ECO:0000259" key="28">
    <source>
        <dbReference type="PROSITE" id="PS51327"/>
    </source>
</evidence>
<dbReference type="GO" id="GO:0030422">
    <property type="term" value="P:siRNA processing"/>
    <property type="evidence" value="ECO:0007669"/>
    <property type="project" value="InterPro"/>
</dbReference>
<evidence type="ECO:0000313" key="29">
    <source>
        <dbReference type="Ensembl" id="ENSMMOP00000024375.1"/>
    </source>
</evidence>
<dbReference type="Pfam" id="PF00271">
    <property type="entry name" value="Helicase_C"/>
    <property type="match status" value="1"/>
</dbReference>
<proteinExistence type="inferred from homology"/>
<feature type="compositionally biased region" description="Acidic residues" evidence="22">
    <location>
        <begin position="1385"/>
        <end position="1401"/>
    </location>
</feature>
<evidence type="ECO:0000256" key="8">
    <source>
        <dbReference type="ARBA" id="ARBA00022722"/>
    </source>
</evidence>
<dbReference type="InterPro" id="IPR000999">
    <property type="entry name" value="RNase_III_dom"/>
</dbReference>
<dbReference type="CDD" id="cd18802">
    <property type="entry name" value="SF2_C_dicer"/>
    <property type="match status" value="1"/>
</dbReference>
<evidence type="ECO:0000256" key="5">
    <source>
        <dbReference type="ARBA" id="ARBA00012177"/>
    </source>
</evidence>
<dbReference type="FunFam" id="1.10.1520.10:FF:000023">
    <property type="entry name" value="Endoribonuclease dcr-1"/>
    <property type="match status" value="1"/>
</dbReference>
<sequence>MAGLQLVTPATSPMGPFFGLPWQQEAIHDNIYTPRKYQVELLEAALEHNTIVCLNTGSGKTFIAVLLTKELSHQIRGHYQENAKRTVFLVNTVQQAAAVRTHTDLQVGEYTDMEETSTWTDQHWSKEIFENQVLVMTCHIFLYILENKILQLSKINLVVFDDCHLAITDHPYCEIMKLFEDCSSSPRILGLTASILNGKCDPLKLEKKIQTLERILKSNAETATDLVVLDRYASQPREVVLDCGPYMDKSGLSSRLQAELDEALHFLNDCNISVPREDRDPKFISKQVLSDCLAVLQVLGPWCADKAAGIMVRELQKYIKHEQEELNRKFLLFTDTILRKVHALCEERFSPASLDLKFVTPKVLRLLEILHEYKPFERQQFESVEWYNNRNQDNYVSWSDSEDEDEDEEVEAKERPEANFPSPFTNILCGIIFVERRYTAVVLNRLIKEAGKQDPELAYISSNFITGHSIGKNQPRNKQMEVEFRKQEEVLRKFRAHETNLLIATSIVEEGVDIPKCNLVVRFDLPTEYRSYVQSKGRARAPVSNYIMLADSERINAFEEDLTTYKAIEKILRNKCSKSVEVSEFEVEQVLDDDNILPPYVLRSEDGGPRVTINTAIGHINRYCARLPSDPFTHLAPKCKTVETADGLFQSTLYLPINSPLRGTIMNCTRLAEKAVALLCCEKLHKIGELDDHLMPVGKETVKYEEELDLHEEEETSVPGRPGSTKRRQCYPKAIPECLRDSYTVLDQTYYLYVIGMVLTTPLPDELNFRRRKLYPPEDTTRCFGILTAKPIPRIPHFPVYTRSGEVTISIELQKSGFMLAAAQLNLITRLHQYIFSHILRLEKPALEFKPMLADSAYCVVPLNVVGDSHALDMDFKFIEDIEKSEARTGIPNTQYTKQNPFNFKLEDYQDAVIIPRYRNFDQPHRFYVADVYTDLTPLSKFPSPEYETFAEYYKTKYNLDLSNLNQPLLDVDHTSSRLNLLTPRHLNQKGKALPLSSAEKRKAKWESLQNKQILVPELCAIHPIPASLWRKAVCLPSILYRLHCLLTAEELRAQTAREAGVGMQTLPFDFRYPNLDFGWKGSIDSKTFLTCPESCSEDSEGLCEHQETIPPDPTSSHHSSLPEQSTLMAFESAEATCTKSLINGIALVNCNDNGNQDEHLHQHDNCQRSQSGSPGLQSPELIQIATSVPVHPSHILMKPSSSPPQPSDECTPGRTSDHTKKATSVCSWAATGPNAPTAPCPELPDVLQHRSQAGHSPKSLGPNPGLILQALTLSNASDGFNLERLEMLGDSFLKHAITTYLFCTYPDAHEGRLSYMRSKKVSNCNLYRLGKKKGLPSRMVVSIFDPPVNWLPPGYMVNQDKSSTDKLDSEAKEELLANGQSGNEYDEDDEEGEEVDEDSELMLKDEPKDEVNMEDDLEYYKEHIKFIDNMLLGSGAFGKKISLSSFTPSLTPASGSSPEFDYSSWDAMCYLDPSKAGEEDDFVVGFWNPSEENCGAELGKQSISYDLHTEQCIADKSIADCVEALLGCYLTSCGERAAQMFLCSLGLKVSQDFPVFCLSIALFSNDSFTQGSLTRTAVQSHQTTAIDLCYGWLKIPPRCMLDHPNAECTLNHLISGFENFERKINYTFQNKAYLLQAFTHASYHYNTITDCYQRLEFLGDAILDYLITKHLYEDPRQHSPGVLTDLRSALVNNTIFASLAVKYDYHKFFKAISPELFHVIDDFVQFQLEKNEMQGMDSELRRSEEDEEKEEDIEVPKAMGDIFESLAGAIYMDSGMSLEIVWQVYYPMMRPLIEKFSANVPRSPVRELLEMEPETAKFSPAERTYDGKVRVTVEVVGKGKFKGVGRSYRIAKSAAARRALRSLKANQPQVQNN</sequence>
<dbReference type="InterPro" id="IPR005034">
    <property type="entry name" value="Dicer_dimerisation"/>
</dbReference>
<evidence type="ECO:0000313" key="30">
    <source>
        <dbReference type="Proteomes" id="UP000261620"/>
    </source>
</evidence>
<feature type="domain" description="DRBM" evidence="23">
    <location>
        <begin position="1801"/>
        <end position="1866"/>
    </location>
</feature>
<dbReference type="Gene3D" id="1.10.1520.10">
    <property type="entry name" value="Ribonuclease III domain"/>
    <property type="match status" value="2"/>
</dbReference>
<evidence type="ECO:0000256" key="4">
    <source>
        <dbReference type="ARBA" id="ARBA00004496"/>
    </source>
</evidence>
<keyword evidence="16" id="KW-0460">Magnesium</keyword>
<evidence type="ECO:0000256" key="7">
    <source>
        <dbReference type="ARBA" id="ARBA00022553"/>
    </source>
</evidence>
<dbReference type="Pfam" id="PF20931">
    <property type="entry name" value="Dicer_platform"/>
    <property type="match status" value="1"/>
</dbReference>
<reference evidence="29" key="2">
    <citation type="submission" date="2025-09" db="UniProtKB">
        <authorList>
            <consortium name="Ensembl"/>
        </authorList>
    </citation>
    <scope>IDENTIFICATION</scope>
</reference>
<dbReference type="InterPro" id="IPR036085">
    <property type="entry name" value="PAZ_dom_sf"/>
</dbReference>
<dbReference type="GO" id="GO:0005634">
    <property type="term" value="C:nucleus"/>
    <property type="evidence" value="ECO:0007669"/>
    <property type="project" value="TreeGrafter"/>
</dbReference>
<feature type="domain" description="RNase III" evidence="24">
    <location>
        <begin position="1247"/>
        <end position="1343"/>
    </location>
</feature>
<evidence type="ECO:0000256" key="3">
    <source>
        <dbReference type="ARBA" id="ARBA00001946"/>
    </source>
</evidence>
<dbReference type="CDD" id="cd15903">
    <property type="entry name" value="Dicer_PBD"/>
    <property type="match status" value="1"/>
</dbReference>
<keyword evidence="10" id="KW-0677">Repeat</keyword>
<dbReference type="GO" id="GO:0003677">
    <property type="term" value="F:DNA binding"/>
    <property type="evidence" value="ECO:0007669"/>
    <property type="project" value="InterPro"/>
</dbReference>
<dbReference type="Gene3D" id="3.40.50.300">
    <property type="entry name" value="P-loop containing nucleotide triphosphate hydrolases"/>
    <property type="match status" value="2"/>
</dbReference>
<dbReference type="GO" id="GO:0046872">
    <property type="term" value="F:metal ion binding"/>
    <property type="evidence" value="ECO:0007669"/>
    <property type="project" value="UniProtKB-KW"/>
</dbReference>
<dbReference type="SMART" id="SM00487">
    <property type="entry name" value="DEXDc"/>
    <property type="match status" value="1"/>
</dbReference>
<dbReference type="Pfam" id="PF20932">
    <property type="entry name" value="Dicer_dsRBD"/>
    <property type="match status" value="1"/>
</dbReference>
<dbReference type="PROSITE" id="PS50821">
    <property type="entry name" value="PAZ"/>
    <property type="match status" value="1"/>
</dbReference>
<evidence type="ECO:0000256" key="14">
    <source>
        <dbReference type="ARBA" id="ARBA00022806"/>
    </source>
</evidence>
<evidence type="ECO:0000256" key="15">
    <source>
        <dbReference type="ARBA" id="ARBA00022840"/>
    </source>
</evidence>
<feature type="domain" description="Helicase ATP-binding" evidence="26">
    <location>
        <begin position="41"/>
        <end position="213"/>
    </location>
</feature>
<dbReference type="InterPro" id="IPR048512">
    <property type="entry name" value="Dicer_platform"/>
</dbReference>
<dbReference type="GO" id="GO:0005737">
    <property type="term" value="C:cytoplasm"/>
    <property type="evidence" value="ECO:0007669"/>
    <property type="project" value="UniProtKB-SubCell"/>
</dbReference>
<evidence type="ECO:0000256" key="10">
    <source>
        <dbReference type="ARBA" id="ARBA00022737"/>
    </source>
</evidence>
<organism evidence="29 30">
    <name type="scientific">Mola mola</name>
    <name type="common">Ocean sunfish</name>
    <name type="synonym">Tetraodon mola</name>
    <dbReference type="NCBI Taxonomy" id="94237"/>
    <lineage>
        <taxon>Eukaryota</taxon>
        <taxon>Metazoa</taxon>
        <taxon>Chordata</taxon>
        <taxon>Craniata</taxon>
        <taxon>Vertebrata</taxon>
        <taxon>Euteleostomi</taxon>
        <taxon>Actinopterygii</taxon>
        <taxon>Neopterygii</taxon>
        <taxon>Teleostei</taxon>
        <taxon>Neoteleostei</taxon>
        <taxon>Acanthomorphata</taxon>
        <taxon>Eupercaria</taxon>
        <taxon>Tetraodontiformes</taxon>
        <taxon>Molidae</taxon>
        <taxon>Mola</taxon>
    </lineage>
</organism>
<dbReference type="GO" id="GO:0006309">
    <property type="term" value="P:apoptotic DNA fragmentation"/>
    <property type="evidence" value="ECO:0007669"/>
    <property type="project" value="TreeGrafter"/>
</dbReference>
<dbReference type="SMART" id="SM00490">
    <property type="entry name" value="HELICc"/>
    <property type="match status" value="1"/>
</dbReference>
<evidence type="ECO:0000259" key="26">
    <source>
        <dbReference type="PROSITE" id="PS51192"/>
    </source>
</evidence>
<dbReference type="PROSITE" id="PS00517">
    <property type="entry name" value="RNASE_3_1"/>
    <property type="match status" value="1"/>
</dbReference>
<dbReference type="FunFam" id="3.40.50.300:FF:000628">
    <property type="entry name" value="Endoribonuclease Dicer"/>
    <property type="match status" value="1"/>
</dbReference>
<dbReference type="FunFam" id="1.10.1520.10:FF:000005">
    <property type="entry name" value="Putative endoribonuclease dicer"/>
    <property type="match status" value="1"/>
</dbReference>
<feature type="domain" description="PAZ" evidence="25">
    <location>
        <begin position="877"/>
        <end position="1024"/>
    </location>
</feature>
<evidence type="ECO:0000256" key="6">
    <source>
        <dbReference type="ARBA" id="ARBA00022490"/>
    </source>
</evidence>
<dbReference type="CDD" id="cd02843">
    <property type="entry name" value="PAZ_dicer_like"/>
    <property type="match status" value="1"/>
</dbReference>
<dbReference type="PROSITE" id="PS51194">
    <property type="entry name" value="HELICASE_CTER"/>
    <property type="match status" value="1"/>
</dbReference>
<dbReference type="SUPFAM" id="SSF52540">
    <property type="entry name" value="P-loop containing nucleoside triphosphate hydrolases"/>
    <property type="match status" value="1"/>
</dbReference>
<feature type="region of interest" description="Disordered" evidence="22">
    <location>
        <begin position="1194"/>
        <end position="1219"/>
    </location>
</feature>
<dbReference type="SMART" id="SM00535">
    <property type="entry name" value="RIBOc"/>
    <property type="match status" value="2"/>
</dbReference>
<feature type="domain" description="Dicer dsRNA-binding fold" evidence="28">
    <location>
        <begin position="616"/>
        <end position="704"/>
    </location>
</feature>
<dbReference type="PROSITE" id="PS50142">
    <property type="entry name" value="RNASE_3_2"/>
    <property type="match status" value="2"/>
</dbReference>
<accession>A0A3Q3X813</accession>
<dbReference type="SMART" id="SM00949">
    <property type="entry name" value="PAZ"/>
    <property type="match status" value="1"/>
</dbReference>
<comment type="similarity">
    <text evidence="20 21">Belongs to the helicase family. Dicer subfamily.</text>
</comment>
<dbReference type="PANTHER" id="PTHR14950">
    <property type="entry name" value="DICER-RELATED"/>
    <property type="match status" value="1"/>
</dbReference>
<dbReference type="Pfam" id="PF02170">
    <property type="entry name" value="PAZ"/>
    <property type="match status" value="1"/>
</dbReference>
<dbReference type="GO" id="GO:0004525">
    <property type="term" value="F:ribonuclease III activity"/>
    <property type="evidence" value="ECO:0007669"/>
    <property type="project" value="UniProtKB-EC"/>
</dbReference>
<evidence type="ECO:0000256" key="21">
    <source>
        <dbReference type="PROSITE-ProRule" id="PRU00657"/>
    </source>
</evidence>
<dbReference type="GO" id="GO:0004386">
    <property type="term" value="F:helicase activity"/>
    <property type="evidence" value="ECO:0007669"/>
    <property type="project" value="UniProtKB-KW"/>
</dbReference>
<evidence type="ECO:0000256" key="2">
    <source>
        <dbReference type="ARBA" id="ARBA00001936"/>
    </source>
</evidence>
<dbReference type="Pfam" id="PF20930">
    <property type="entry name" value="Dicer_PBD"/>
    <property type="match status" value="1"/>
</dbReference>
<dbReference type="GO" id="GO:0005524">
    <property type="term" value="F:ATP binding"/>
    <property type="evidence" value="ECO:0007669"/>
    <property type="project" value="UniProtKB-KW"/>
</dbReference>
<evidence type="ECO:0000256" key="17">
    <source>
        <dbReference type="ARBA" id="ARBA00022884"/>
    </source>
</evidence>
<evidence type="ECO:0000259" key="27">
    <source>
        <dbReference type="PROSITE" id="PS51194"/>
    </source>
</evidence>
<dbReference type="CDD" id="cd00593">
    <property type="entry name" value="RIBOc"/>
    <property type="match status" value="2"/>
</dbReference>
<feature type="region of interest" description="Disordered" evidence="22">
    <location>
        <begin position="397"/>
        <end position="416"/>
    </location>
</feature>
<dbReference type="InterPro" id="IPR038248">
    <property type="entry name" value="Dicer_dimer_sf"/>
</dbReference>
<evidence type="ECO:0000256" key="22">
    <source>
        <dbReference type="SAM" id="MobiDB-lite"/>
    </source>
</evidence>
<keyword evidence="15" id="KW-0067">ATP-binding</keyword>
<evidence type="ECO:0000256" key="13">
    <source>
        <dbReference type="ARBA" id="ARBA00022801"/>
    </source>
</evidence>
<feature type="region of interest" description="Disordered" evidence="22">
    <location>
        <begin position="1103"/>
        <end position="1122"/>
    </location>
</feature>
<evidence type="ECO:0000259" key="24">
    <source>
        <dbReference type="PROSITE" id="PS50142"/>
    </source>
</evidence>
<dbReference type="InterPro" id="IPR014001">
    <property type="entry name" value="Helicase_ATP-bd"/>
</dbReference>
<dbReference type="PROSITE" id="PS51327">
    <property type="entry name" value="DICER_DSRBF"/>
    <property type="match status" value="1"/>
</dbReference>
<dbReference type="Gene3D" id="3.30.160.380">
    <property type="entry name" value="Dicer dimerisation domain"/>
    <property type="match status" value="1"/>
</dbReference>
<dbReference type="InterPro" id="IPR044441">
    <property type="entry name" value="DICER_DSRM"/>
</dbReference>
<keyword evidence="8" id="KW-0540">Nuclease</keyword>
<keyword evidence="18" id="KW-0943">RNA-mediated gene silencing</keyword>
<dbReference type="OMA" id="CGFHKYF"/>
<comment type="subcellular location">
    <subcellularLocation>
        <location evidence="4">Cytoplasm</location>
    </subcellularLocation>
</comment>
<dbReference type="SUPFAM" id="SSF69065">
    <property type="entry name" value="RNase III domain-like"/>
    <property type="match status" value="2"/>
</dbReference>
<dbReference type="FunFam" id="3.30.160.380:FF:000002">
    <property type="entry name" value="Endoribonuclease Dicer isoform 1"/>
    <property type="match status" value="1"/>
</dbReference>
<dbReference type="FunFam" id="2.170.260.10:FF:000002">
    <property type="entry name" value="Putative Endoribonuclease Dicer"/>
    <property type="match status" value="1"/>
</dbReference>
<evidence type="ECO:0000256" key="11">
    <source>
        <dbReference type="ARBA" id="ARBA00022741"/>
    </source>
</evidence>
<keyword evidence="14" id="KW-0347">Helicase</keyword>
<dbReference type="InterPro" id="IPR048513">
    <property type="entry name" value="Dicer_PBD"/>
</dbReference>
<dbReference type="CDD" id="cd18034">
    <property type="entry name" value="DEXHc_dicer"/>
    <property type="match status" value="1"/>
</dbReference>
<evidence type="ECO:0000256" key="18">
    <source>
        <dbReference type="ARBA" id="ARBA00023158"/>
    </source>
</evidence>
<dbReference type="Ensembl" id="ENSMMOT00000024786.1">
    <property type="protein sequence ID" value="ENSMMOP00000024375.1"/>
    <property type="gene ID" value="ENSMMOG00000018531.1"/>
</dbReference>
<dbReference type="GO" id="GO:0003723">
    <property type="term" value="F:RNA binding"/>
    <property type="evidence" value="ECO:0007669"/>
    <property type="project" value="UniProtKB-UniRule"/>
</dbReference>
<keyword evidence="7" id="KW-0597">Phosphoprotein</keyword>
<evidence type="ECO:0000256" key="20">
    <source>
        <dbReference type="ARBA" id="ARBA00035116"/>
    </source>
</evidence>
<comment type="cofactor">
    <cofactor evidence="3">
        <name>Mg(2+)</name>
        <dbReference type="ChEBI" id="CHEBI:18420"/>
    </cofactor>
</comment>
<dbReference type="InterPro" id="IPR003100">
    <property type="entry name" value="PAZ_dom"/>
</dbReference>
<evidence type="ECO:0000259" key="25">
    <source>
        <dbReference type="PROSITE" id="PS50821"/>
    </source>
</evidence>
<dbReference type="InterPro" id="IPR036389">
    <property type="entry name" value="RNase_III_sf"/>
</dbReference>
<keyword evidence="13" id="KW-0378">Hydrolase</keyword>
<keyword evidence="19" id="KW-0464">Manganese</keyword>
<dbReference type="PROSITE" id="PS50137">
    <property type="entry name" value="DS_RBD"/>
    <property type="match status" value="1"/>
</dbReference>
<evidence type="ECO:0000256" key="19">
    <source>
        <dbReference type="ARBA" id="ARBA00023211"/>
    </source>
</evidence>
<keyword evidence="12" id="KW-0255">Endonuclease</keyword>
<keyword evidence="9" id="KW-0479">Metal-binding</keyword>
<dbReference type="Gene3D" id="3.30.160.20">
    <property type="match status" value="1"/>
</dbReference>
<dbReference type="GO" id="GO:0070578">
    <property type="term" value="C:RISC-loading complex"/>
    <property type="evidence" value="ECO:0007669"/>
    <property type="project" value="TreeGrafter"/>
</dbReference>
<dbReference type="CDD" id="cd10843">
    <property type="entry name" value="DSRM_DICER"/>
    <property type="match status" value="1"/>
</dbReference>
<dbReference type="InterPro" id="IPR027417">
    <property type="entry name" value="P-loop_NTPase"/>
</dbReference>
<keyword evidence="11" id="KW-0547">Nucleotide-binding</keyword>
<dbReference type="SUPFAM" id="SSF101690">
    <property type="entry name" value="PAZ domain"/>
    <property type="match status" value="1"/>
</dbReference>
<evidence type="ECO:0000256" key="16">
    <source>
        <dbReference type="ARBA" id="ARBA00022842"/>
    </source>
</evidence>
<dbReference type="SUPFAM" id="SSF54768">
    <property type="entry name" value="dsRNA-binding domain-like"/>
    <property type="match status" value="1"/>
</dbReference>
<dbReference type="InterPro" id="IPR001650">
    <property type="entry name" value="Helicase_C-like"/>
</dbReference>
<dbReference type="EC" id="3.1.26.3" evidence="5"/>
<feature type="compositionally biased region" description="Acidic residues" evidence="22">
    <location>
        <begin position="400"/>
        <end position="411"/>
    </location>
</feature>
<dbReference type="STRING" id="94237.ENSMMOP00000024375"/>
<dbReference type="Proteomes" id="UP000261620">
    <property type="component" value="Unplaced"/>
</dbReference>
<dbReference type="FunFam" id="3.40.50.300:FF:000588">
    <property type="entry name" value="Endoribonuclease Dicer isoform 1"/>
    <property type="match status" value="1"/>
</dbReference>
<dbReference type="InterPro" id="IPR006935">
    <property type="entry name" value="Helicase/UvrB_N"/>
</dbReference>
<evidence type="ECO:0000256" key="12">
    <source>
        <dbReference type="ARBA" id="ARBA00022759"/>
    </source>
</evidence>
<dbReference type="Gene3D" id="2.170.260.10">
    <property type="entry name" value="paz domain"/>
    <property type="match status" value="1"/>
</dbReference>
<keyword evidence="6" id="KW-0963">Cytoplasm</keyword>
<protein>
    <recommendedName>
        <fullName evidence="5">ribonuclease III</fullName>
        <ecNumber evidence="5">3.1.26.3</ecNumber>
    </recommendedName>
</protein>
<comment type="catalytic activity">
    <reaction evidence="1">
        <text>Endonucleolytic cleavage to 5'-phosphomonoester.</text>
        <dbReference type="EC" id="3.1.26.3"/>
    </reaction>
</comment>
<evidence type="ECO:0000256" key="1">
    <source>
        <dbReference type="ARBA" id="ARBA00000109"/>
    </source>
</evidence>
<feature type="domain" description="RNase III" evidence="24">
    <location>
        <begin position="1618"/>
        <end position="1776"/>
    </location>
</feature>
<evidence type="ECO:0000256" key="9">
    <source>
        <dbReference type="ARBA" id="ARBA00022723"/>
    </source>
</evidence>
<keyword evidence="30" id="KW-1185">Reference proteome</keyword>
<evidence type="ECO:0000259" key="23">
    <source>
        <dbReference type="PROSITE" id="PS50137"/>
    </source>
</evidence>
<dbReference type="Pfam" id="PF04851">
    <property type="entry name" value="ResIII"/>
    <property type="match status" value="1"/>
</dbReference>
<dbReference type="FunFam" id="3.30.160.20:FF:000015">
    <property type="entry name" value="endoribonuclease Dicer"/>
    <property type="match status" value="1"/>
</dbReference>
<feature type="domain" description="Helicase C-terminal" evidence="27">
    <location>
        <begin position="419"/>
        <end position="588"/>
    </location>
</feature>
<dbReference type="GO" id="GO:0051239">
    <property type="term" value="P:regulation of multicellular organismal process"/>
    <property type="evidence" value="ECO:0007669"/>
    <property type="project" value="UniProtKB-ARBA"/>
</dbReference>